<reference evidence="2" key="1">
    <citation type="submission" date="2022-01" db="EMBL/GenBank/DDBJ databases">
        <title>Jiella avicenniae sp. nov., a novel endophytic bacterium isolated from bark of Avicennia marina.</title>
        <authorList>
            <person name="Tuo L."/>
        </authorList>
    </citation>
    <scope>NUCLEOTIDE SEQUENCE</scope>
    <source>
        <strain evidence="2">CBK1P-4</strain>
    </source>
</reference>
<feature type="domain" description="Tetrapyrrole biosynthesis uroporphyrinogen III synthase" evidence="1">
    <location>
        <begin position="17"/>
        <end position="233"/>
    </location>
</feature>
<organism evidence="2 3">
    <name type="scientific">Jiella avicenniae</name>
    <dbReference type="NCBI Taxonomy" id="2907202"/>
    <lineage>
        <taxon>Bacteria</taxon>
        <taxon>Pseudomonadati</taxon>
        <taxon>Pseudomonadota</taxon>
        <taxon>Alphaproteobacteria</taxon>
        <taxon>Hyphomicrobiales</taxon>
        <taxon>Aurantimonadaceae</taxon>
        <taxon>Jiella</taxon>
    </lineage>
</organism>
<keyword evidence="2" id="KW-0456">Lyase</keyword>
<dbReference type="Proteomes" id="UP001139035">
    <property type="component" value="Unassembled WGS sequence"/>
</dbReference>
<evidence type="ECO:0000313" key="3">
    <source>
        <dbReference type="Proteomes" id="UP001139035"/>
    </source>
</evidence>
<evidence type="ECO:0000259" key="1">
    <source>
        <dbReference type="Pfam" id="PF02602"/>
    </source>
</evidence>
<keyword evidence="3" id="KW-1185">Reference proteome</keyword>
<dbReference type="GO" id="GO:0004852">
    <property type="term" value="F:uroporphyrinogen-III synthase activity"/>
    <property type="evidence" value="ECO:0007669"/>
    <property type="project" value="UniProtKB-EC"/>
</dbReference>
<dbReference type="GO" id="GO:0033014">
    <property type="term" value="P:tetrapyrrole biosynthetic process"/>
    <property type="evidence" value="ECO:0007669"/>
    <property type="project" value="InterPro"/>
</dbReference>
<dbReference type="InterPro" id="IPR036108">
    <property type="entry name" value="4pyrrol_syn_uPrphyn_synt_sf"/>
</dbReference>
<dbReference type="RefSeq" id="WP_233719124.1">
    <property type="nucleotide sequence ID" value="NZ_JAJUWU010000007.1"/>
</dbReference>
<dbReference type="CDD" id="cd06578">
    <property type="entry name" value="HemD"/>
    <property type="match status" value="1"/>
</dbReference>
<dbReference type="EC" id="4.2.1.75" evidence="2"/>
<proteinExistence type="predicted"/>
<dbReference type="InterPro" id="IPR003754">
    <property type="entry name" value="4pyrrol_synth_uPrphyn_synth"/>
</dbReference>
<comment type="caution">
    <text evidence="2">The sequence shown here is derived from an EMBL/GenBank/DDBJ whole genome shotgun (WGS) entry which is preliminary data.</text>
</comment>
<name>A0A9X1P295_9HYPH</name>
<dbReference type="SUPFAM" id="SSF69618">
    <property type="entry name" value="HemD-like"/>
    <property type="match status" value="1"/>
</dbReference>
<dbReference type="Pfam" id="PF02602">
    <property type="entry name" value="HEM4"/>
    <property type="match status" value="1"/>
</dbReference>
<protein>
    <submittedName>
        <fullName evidence="2">Uroporphyrinogen-III synthase</fullName>
        <ecNumber evidence="2">4.2.1.75</ecNumber>
    </submittedName>
</protein>
<accession>A0A9X1P295</accession>
<dbReference type="EMBL" id="JAJUWU010000007">
    <property type="protein sequence ID" value="MCE7027966.1"/>
    <property type="molecule type" value="Genomic_DNA"/>
</dbReference>
<dbReference type="Gene3D" id="3.40.50.10090">
    <property type="match status" value="2"/>
</dbReference>
<gene>
    <name evidence="2" type="ORF">LZD57_08180</name>
</gene>
<dbReference type="AlphaFoldDB" id="A0A9X1P295"/>
<sequence length="238" mass="24953">MGHARVLILREAGEAERTARQIAERGHRPLVLPLERSVELDMPAGAVEEGAAPAGFALTSARAVPPLVRRFPRDLRPVFCVGGTTGDAAKEAGFANVHVAEGAAAEMGRLALAAGIGPGETLLYAAGRRRTGTLERALSAAGIACRILEVYDVVPVAWSTPMVGSVLVGGPPDAVLILSVGQAEGYRRLFEAMPQLFDPPPRLLTLSARIADALPQGLRATTHIAAERNLASLFECLG</sequence>
<evidence type="ECO:0000313" key="2">
    <source>
        <dbReference type="EMBL" id="MCE7027966.1"/>
    </source>
</evidence>